<dbReference type="CTD" id="9799169"/>
<reference evidence="3 4" key="1">
    <citation type="submission" date="2019-12" db="EMBL/GenBank/DDBJ databases">
        <title>Chromosome-level assembly of the Caenorhabditis remanei genome.</title>
        <authorList>
            <person name="Teterina A.A."/>
            <person name="Willis J.H."/>
            <person name="Phillips P.C."/>
        </authorList>
    </citation>
    <scope>NUCLEOTIDE SEQUENCE [LARGE SCALE GENOMIC DNA]</scope>
    <source>
        <strain evidence="3 4">PX506</strain>
        <tissue evidence="3">Whole organism</tissue>
    </source>
</reference>
<dbReference type="RefSeq" id="XP_053584565.1">
    <property type="nucleotide sequence ID" value="XM_053729793.1"/>
</dbReference>
<dbReference type="InterPro" id="IPR025714">
    <property type="entry name" value="Methyltranfer_dom"/>
</dbReference>
<dbReference type="Pfam" id="PF13383">
    <property type="entry name" value="Methyltransf_22"/>
    <property type="match status" value="1"/>
</dbReference>
<gene>
    <name evidence="3" type="ORF">GCK72_013317</name>
</gene>
<evidence type="ECO:0000313" key="4">
    <source>
        <dbReference type="Proteomes" id="UP000483820"/>
    </source>
</evidence>
<comment type="caution">
    <text evidence="3">The sequence shown here is derived from an EMBL/GenBank/DDBJ whole genome shotgun (WGS) entry which is preliminary data.</text>
</comment>
<feature type="domain" description="Methyltransferase" evidence="2">
    <location>
        <begin position="57"/>
        <end position="122"/>
    </location>
</feature>
<dbReference type="EMBL" id="WUAV01000004">
    <property type="protein sequence ID" value="KAF1756863.1"/>
    <property type="molecule type" value="Genomic_DNA"/>
</dbReference>
<accession>A0A6A5GQJ1</accession>
<keyword evidence="1" id="KW-0472">Membrane</keyword>
<evidence type="ECO:0000313" key="3">
    <source>
        <dbReference type="EMBL" id="KAF1756863.1"/>
    </source>
</evidence>
<evidence type="ECO:0000259" key="2">
    <source>
        <dbReference type="Pfam" id="PF13383"/>
    </source>
</evidence>
<feature type="transmembrane region" description="Helical" evidence="1">
    <location>
        <begin position="7"/>
        <end position="27"/>
    </location>
</feature>
<evidence type="ECO:0000256" key="1">
    <source>
        <dbReference type="SAM" id="Phobius"/>
    </source>
</evidence>
<keyword evidence="1" id="KW-1133">Transmembrane helix</keyword>
<keyword evidence="1" id="KW-0812">Transmembrane</keyword>
<dbReference type="Proteomes" id="UP000483820">
    <property type="component" value="Chromosome IV"/>
</dbReference>
<proteinExistence type="predicted"/>
<sequence>MSRDTKAGSLTILLLFVILVISISNYFTVSKIEYHVISSIDIDSSNIISFFQSESIKELRKTALLNAENDRKLVSDASKRGNNQEFYKTVKVEAHCSQKERIGEKGDGGKYVCNPKKVKRDCTRGNSSNDNIWEDFSHPSGQSSRIRSTECDPWVGSSSSVVDFSDEFGKIVEHLERAEKLEVDMWHLCCNPVLEGIRVVVFRRASSCILVVGMSSSMERHLRV</sequence>
<dbReference type="GeneID" id="9799169"/>
<dbReference type="AlphaFoldDB" id="A0A6A5GQJ1"/>
<protein>
    <recommendedName>
        <fullName evidence="2">Methyltransferase domain-containing protein</fullName>
    </recommendedName>
</protein>
<organism evidence="3 4">
    <name type="scientific">Caenorhabditis remanei</name>
    <name type="common">Caenorhabditis vulgaris</name>
    <dbReference type="NCBI Taxonomy" id="31234"/>
    <lineage>
        <taxon>Eukaryota</taxon>
        <taxon>Metazoa</taxon>
        <taxon>Ecdysozoa</taxon>
        <taxon>Nematoda</taxon>
        <taxon>Chromadorea</taxon>
        <taxon>Rhabditida</taxon>
        <taxon>Rhabditina</taxon>
        <taxon>Rhabditomorpha</taxon>
        <taxon>Rhabditoidea</taxon>
        <taxon>Rhabditidae</taxon>
        <taxon>Peloderinae</taxon>
        <taxon>Caenorhabditis</taxon>
    </lineage>
</organism>
<name>A0A6A5GQJ1_CAERE</name>
<dbReference type="KEGG" id="crq:GCK72_013317"/>